<accession>A0A5B8RBK0</accession>
<dbReference type="SUPFAM" id="SSF54506">
    <property type="entry name" value="Diaminopimelate epimerase-like"/>
    <property type="match status" value="1"/>
</dbReference>
<proteinExistence type="predicted"/>
<protein>
    <submittedName>
        <fullName evidence="1">Putative isomerase YddE</fullName>
        <ecNumber evidence="1">5.1.-.-</ecNumber>
    </submittedName>
</protein>
<dbReference type="EC" id="5.1.-.-" evidence="1"/>
<evidence type="ECO:0000313" key="1">
    <source>
        <dbReference type="EMBL" id="QEA05453.1"/>
    </source>
</evidence>
<dbReference type="NCBIfam" id="TIGR00654">
    <property type="entry name" value="PhzF_family"/>
    <property type="match status" value="1"/>
</dbReference>
<keyword evidence="1" id="KW-0413">Isomerase</keyword>
<dbReference type="PIRSF" id="PIRSF016184">
    <property type="entry name" value="PhzC_PhzF"/>
    <property type="match status" value="1"/>
</dbReference>
<name>A0A5B8RBK0_9ZZZZ</name>
<gene>
    <name evidence="1" type="primary">yddE</name>
    <name evidence="1" type="ORF">KBTEX_01776</name>
</gene>
<dbReference type="PANTHER" id="PTHR13774">
    <property type="entry name" value="PHENAZINE BIOSYNTHESIS PROTEIN"/>
    <property type="match status" value="1"/>
</dbReference>
<dbReference type="EMBL" id="MN079102">
    <property type="protein sequence ID" value="QEA05453.1"/>
    <property type="molecule type" value="Genomic_DNA"/>
</dbReference>
<sequence length="309" mass="32771">MQAVPIIQVDAFTATAFGGVACAVVLDADGLDDEMMSTLSDELGVSATVFAMDPEDQTVAEVGARSFVGREEVPLFGHLAVALTHALLTKGRLARGDGHIQRLGIETNHGVVEMDVTHSGGDMPLLSVTQPPPDFFEAQDPAEIATVFGLELSDLRDDAPVQTVNTVIPHLMVPVVSEDALRRARVRLDAYAELHRFGGFVGAHLFALGGATDSGDVFSRHFGAPPNAFEHSFNGSASGGLAAYLWHHGLIPHARFSVEQGHWLGRPGEAWVEVQGEPEAIRGVRVAGRAVQVMEGLMLVPDTGDGDDG</sequence>
<reference evidence="1" key="1">
    <citation type="submission" date="2019-06" db="EMBL/GenBank/DDBJ databases">
        <authorList>
            <person name="Murdoch R.W."/>
            <person name="Fathepure B."/>
        </authorList>
    </citation>
    <scope>NUCLEOTIDE SEQUENCE</scope>
</reference>
<dbReference type="GO" id="GO:0016853">
    <property type="term" value="F:isomerase activity"/>
    <property type="evidence" value="ECO:0007669"/>
    <property type="project" value="UniProtKB-KW"/>
</dbReference>
<dbReference type="Gene3D" id="3.10.310.10">
    <property type="entry name" value="Diaminopimelate Epimerase, Chain A, domain 1"/>
    <property type="match status" value="2"/>
</dbReference>
<dbReference type="Pfam" id="PF02567">
    <property type="entry name" value="PhzC-PhzF"/>
    <property type="match status" value="1"/>
</dbReference>
<dbReference type="AlphaFoldDB" id="A0A5B8RBK0"/>
<dbReference type="InterPro" id="IPR003719">
    <property type="entry name" value="Phenazine_PhzF-like"/>
</dbReference>
<organism evidence="1">
    <name type="scientific">uncultured organism</name>
    <dbReference type="NCBI Taxonomy" id="155900"/>
    <lineage>
        <taxon>unclassified sequences</taxon>
        <taxon>environmental samples</taxon>
    </lineage>
</organism>